<sequence>TRGLGHAQAFGRKQVRTLSSAVVKSIFAHSLLSCLCFLPLHGLPDSICSFATLSLFRTLLLCSKRKRPLFGVWFFSLASVAGLAALFSIHFYNPYSTSRGIGVINSFST</sequence>
<keyword evidence="1" id="KW-1133">Transmembrane helix</keyword>
<feature type="transmembrane region" description="Helical" evidence="1">
    <location>
        <begin position="21"/>
        <end position="40"/>
    </location>
</feature>
<dbReference type="AlphaFoldDB" id="A0A0X3PJK5"/>
<keyword evidence="1" id="KW-0812">Transmembrane</keyword>
<organism evidence="2">
    <name type="scientific">Schistocephalus solidus</name>
    <name type="common">Tapeworm</name>
    <dbReference type="NCBI Taxonomy" id="70667"/>
    <lineage>
        <taxon>Eukaryota</taxon>
        <taxon>Metazoa</taxon>
        <taxon>Spiralia</taxon>
        <taxon>Lophotrochozoa</taxon>
        <taxon>Platyhelminthes</taxon>
        <taxon>Cestoda</taxon>
        <taxon>Eucestoda</taxon>
        <taxon>Diphyllobothriidea</taxon>
        <taxon>Diphyllobothriidae</taxon>
        <taxon>Schistocephalus</taxon>
    </lineage>
</organism>
<feature type="transmembrane region" description="Helical" evidence="1">
    <location>
        <begin position="70"/>
        <end position="92"/>
    </location>
</feature>
<accession>A0A0X3PJK5</accession>
<proteinExistence type="predicted"/>
<keyword evidence="1" id="KW-0472">Membrane</keyword>
<name>A0A0X3PJK5_SCHSO</name>
<evidence type="ECO:0000313" key="2">
    <source>
        <dbReference type="EMBL" id="JAP51490.1"/>
    </source>
</evidence>
<gene>
    <name evidence="2" type="ORF">TR117452</name>
</gene>
<dbReference type="EMBL" id="GEEE01011735">
    <property type="protein sequence ID" value="JAP51490.1"/>
    <property type="molecule type" value="Transcribed_RNA"/>
</dbReference>
<feature type="non-terminal residue" evidence="2">
    <location>
        <position position="1"/>
    </location>
</feature>
<reference evidence="2" key="1">
    <citation type="submission" date="2016-01" db="EMBL/GenBank/DDBJ databases">
        <title>Reference transcriptome for the parasite Schistocephalus solidus: insights into the molecular evolution of parasitism.</title>
        <authorList>
            <person name="Hebert F.O."/>
            <person name="Grambauer S."/>
            <person name="Barber I."/>
            <person name="Landry C.R."/>
            <person name="Aubin-Horth N."/>
        </authorList>
    </citation>
    <scope>NUCLEOTIDE SEQUENCE</scope>
</reference>
<protein>
    <submittedName>
        <fullName evidence="2">Uncharacterized protein</fullName>
    </submittedName>
</protein>
<evidence type="ECO:0000256" key="1">
    <source>
        <dbReference type="SAM" id="Phobius"/>
    </source>
</evidence>